<evidence type="ECO:0000313" key="6">
    <source>
        <dbReference type="EMBL" id="OXU27227.1"/>
    </source>
</evidence>
<evidence type="ECO:0000256" key="2">
    <source>
        <dbReference type="PROSITE-ProRule" id="PRU00504"/>
    </source>
</evidence>
<dbReference type="STRING" id="543379.A0A232FA85"/>
<dbReference type="CDD" id="cd14954">
    <property type="entry name" value="NHL_TRIM71_like"/>
    <property type="match status" value="1"/>
</dbReference>
<dbReference type="SUPFAM" id="SSF57845">
    <property type="entry name" value="B-box zinc-binding domain"/>
    <property type="match status" value="1"/>
</dbReference>
<feature type="repeat" description="NHL" evidence="2">
    <location>
        <begin position="650"/>
        <end position="690"/>
    </location>
</feature>
<dbReference type="Gene3D" id="3.30.160.60">
    <property type="entry name" value="Classic Zinc Finger"/>
    <property type="match status" value="1"/>
</dbReference>
<keyword evidence="7" id="KW-1185">Reference proteome</keyword>
<feature type="repeat" description="NHL" evidence="2">
    <location>
        <begin position="551"/>
        <end position="594"/>
    </location>
</feature>
<feature type="region of interest" description="Disordered" evidence="4">
    <location>
        <begin position="84"/>
        <end position="105"/>
    </location>
</feature>
<feature type="repeat" description="NHL" evidence="2">
    <location>
        <begin position="598"/>
        <end position="641"/>
    </location>
</feature>
<dbReference type="InterPro" id="IPR050952">
    <property type="entry name" value="TRIM-NHL_E3_ligases"/>
</dbReference>
<protein>
    <recommendedName>
        <fullName evidence="5">B box-type domain-containing protein</fullName>
    </recommendedName>
</protein>
<evidence type="ECO:0000256" key="1">
    <source>
        <dbReference type="ARBA" id="ARBA00022737"/>
    </source>
</evidence>
<feature type="repeat" description="NHL" evidence="2">
    <location>
        <begin position="706"/>
        <end position="738"/>
    </location>
</feature>
<dbReference type="Pfam" id="PF01436">
    <property type="entry name" value="NHL"/>
    <property type="match status" value="6"/>
</dbReference>
<feature type="region of interest" description="Disordered" evidence="4">
    <location>
        <begin position="414"/>
        <end position="446"/>
    </location>
</feature>
<comment type="caution">
    <text evidence="6">The sequence shown here is derived from an EMBL/GenBank/DDBJ whole genome shotgun (WGS) entry which is preliminary data.</text>
</comment>
<keyword evidence="1" id="KW-0677">Repeat</keyword>
<feature type="compositionally biased region" description="Low complexity" evidence="4">
    <location>
        <begin position="89"/>
        <end position="105"/>
    </location>
</feature>
<reference evidence="6 7" key="1">
    <citation type="journal article" date="2017" name="Curr. Biol.">
        <title>The Evolution of Venom by Co-option of Single-Copy Genes.</title>
        <authorList>
            <person name="Martinson E.O."/>
            <person name="Mrinalini"/>
            <person name="Kelkar Y.D."/>
            <person name="Chang C.H."/>
            <person name="Werren J.H."/>
        </authorList>
    </citation>
    <scope>NUCLEOTIDE SEQUENCE [LARGE SCALE GENOMIC DNA]</scope>
    <source>
        <strain evidence="6 7">Alberta</strain>
        <tissue evidence="6">Whole body</tissue>
    </source>
</reference>
<feature type="domain" description="B box-type" evidence="5">
    <location>
        <begin position="209"/>
        <end position="243"/>
    </location>
</feature>
<dbReference type="EMBL" id="NNAY01000643">
    <property type="protein sequence ID" value="OXU27227.1"/>
    <property type="molecule type" value="Genomic_DNA"/>
</dbReference>
<feature type="repeat" description="NHL" evidence="2">
    <location>
        <begin position="746"/>
        <end position="782"/>
    </location>
</feature>
<name>A0A232FA85_9HYME</name>
<dbReference type="GO" id="GO:0043161">
    <property type="term" value="P:proteasome-mediated ubiquitin-dependent protein catabolic process"/>
    <property type="evidence" value="ECO:0007669"/>
    <property type="project" value="TreeGrafter"/>
</dbReference>
<dbReference type="GO" id="GO:0008270">
    <property type="term" value="F:zinc ion binding"/>
    <property type="evidence" value="ECO:0007669"/>
    <property type="project" value="UniProtKB-KW"/>
</dbReference>
<gene>
    <name evidence="6" type="ORF">TSAR_011409</name>
</gene>
<dbReference type="PROSITE" id="PS51125">
    <property type="entry name" value="NHL"/>
    <property type="match status" value="6"/>
</dbReference>
<organism evidence="6 7">
    <name type="scientific">Trichomalopsis sarcophagae</name>
    <dbReference type="NCBI Taxonomy" id="543379"/>
    <lineage>
        <taxon>Eukaryota</taxon>
        <taxon>Metazoa</taxon>
        <taxon>Ecdysozoa</taxon>
        <taxon>Arthropoda</taxon>
        <taxon>Hexapoda</taxon>
        <taxon>Insecta</taxon>
        <taxon>Pterygota</taxon>
        <taxon>Neoptera</taxon>
        <taxon>Endopterygota</taxon>
        <taxon>Hymenoptera</taxon>
        <taxon>Apocrita</taxon>
        <taxon>Proctotrupomorpha</taxon>
        <taxon>Chalcidoidea</taxon>
        <taxon>Pteromalidae</taxon>
        <taxon>Pteromalinae</taxon>
        <taxon>Trichomalopsis</taxon>
    </lineage>
</organism>
<proteinExistence type="predicted"/>
<dbReference type="SUPFAM" id="SSF101898">
    <property type="entry name" value="NHL repeat"/>
    <property type="match status" value="1"/>
</dbReference>
<feature type="non-terminal residue" evidence="6">
    <location>
        <position position="1"/>
    </location>
</feature>
<dbReference type="PANTHER" id="PTHR24104:SF48">
    <property type="entry name" value="PROTEIN WECH"/>
    <property type="match status" value="1"/>
</dbReference>
<dbReference type="InterPro" id="IPR011042">
    <property type="entry name" value="6-blade_b-propeller_TolB-like"/>
</dbReference>
<dbReference type="GO" id="GO:0000209">
    <property type="term" value="P:protein polyubiquitination"/>
    <property type="evidence" value="ECO:0007669"/>
    <property type="project" value="TreeGrafter"/>
</dbReference>
<dbReference type="GO" id="GO:0061630">
    <property type="term" value="F:ubiquitin protein ligase activity"/>
    <property type="evidence" value="ECO:0007669"/>
    <property type="project" value="TreeGrafter"/>
</dbReference>
<evidence type="ECO:0000256" key="4">
    <source>
        <dbReference type="SAM" id="MobiDB-lite"/>
    </source>
</evidence>
<evidence type="ECO:0000259" key="5">
    <source>
        <dbReference type="Pfam" id="PF00643"/>
    </source>
</evidence>
<dbReference type="OrthoDB" id="342730at2759"/>
<dbReference type="InterPro" id="IPR000315">
    <property type="entry name" value="Znf_B-box"/>
</dbReference>
<feature type="coiled-coil region" evidence="3">
    <location>
        <begin position="267"/>
        <end position="323"/>
    </location>
</feature>
<dbReference type="Proteomes" id="UP000215335">
    <property type="component" value="Unassembled WGS sequence"/>
</dbReference>
<dbReference type="Pfam" id="PF00643">
    <property type="entry name" value="zf-B_box"/>
    <property type="match status" value="1"/>
</dbReference>
<dbReference type="AlphaFoldDB" id="A0A232FA85"/>
<dbReference type="InterPro" id="IPR001258">
    <property type="entry name" value="NHL_repeat"/>
</dbReference>
<sequence length="782" mass="87762">SERNLRSYQAAEHQRFAVRSYYIAPDEGRLLLIMMNDVDEDYAFEFAELWSQASKFLSREVIMELTANDPVDYLYNNHPWQPQGASGYTSSASPPNSRSSSANSNTTQSYGYFADEVNAEEVINSLLQIIGGEEYSIQKEFKQYSAQSANETRCRKCTDRSLCVACTAQTLQLNALCSNEQLMLHPLAGGALSLENKRYDNPTSMLPFFCGIHAESERFYCKTCCRPFCAECEVMMHEGHMTVNTKDTINTAAREAMYVMHEAQLGIESLQTELITAEAATEMLNEKARTAASDVVISTRRLMNALEQREKELLESIETMRTAKYVTLKAREEILKNGISRLTQAHKQLNELVETATVDSNPFDLVVTKDAASAEVFQVRHAKQYMAQLSKETWISFISGEDSAVRMIGNYGNISDNNPGSIGDRRTVRRRGQNAGTNSPRNAPPPYQNNAQPIIQAINANQQNRVPVLSPIPSGCGVPAVDYRVAVRSGRSGRYPFGLVKPIKSMGCHFTVETDNLCRPWGVACDKEGNIVVADRSNNRIQIFRQNGSLLRRFGQHGNGPVEFNRPAGVAVDGRRRIIVADKDNHRIQVLTIEGHYLMSFGERGHRCGQFNYPWDVAVNSDCQIAVSDTRNHRVQLFSAEGVFLRKYGFETTPNVWKHFDSPRGVAFDPEGNLVVTDFNNHRIVMVEPDYLNVRVVIPESHNGVKQFLRPQGLVIDDEGNYIISDSRHHRIQIFNSAGELKWTYGKYGTGIYELDRPAGIALSPDGRIVVVDFGNNRVMLI</sequence>
<keyword evidence="3" id="KW-0175">Coiled coil</keyword>
<dbReference type="Gene3D" id="2.120.10.30">
    <property type="entry name" value="TolB, C-terminal domain"/>
    <property type="match status" value="1"/>
</dbReference>
<evidence type="ECO:0000256" key="3">
    <source>
        <dbReference type="SAM" id="Coils"/>
    </source>
</evidence>
<dbReference type="PANTHER" id="PTHR24104">
    <property type="entry name" value="E3 UBIQUITIN-PROTEIN LIGASE NHLRC1-RELATED"/>
    <property type="match status" value="1"/>
</dbReference>
<accession>A0A232FA85</accession>
<feature type="repeat" description="NHL" evidence="2">
    <location>
        <begin position="516"/>
        <end position="547"/>
    </location>
</feature>
<evidence type="ECO:0000313" key="7">
    <source>
        <dbReference type="Proteomes" id="UP000215335"/>
    </source>
</evidence>